<gene>
    <name evidence="6" type="ORF">V2V91_12295</name>
</gene>
<name>A0ABU7V8D2_9MICO</name>
<evidence type="ECO:0000256" key="1">
    <source>
        <dbReference type="ARBA" id="ARBA00023015"/>
    </source>
</evidence>
<dbReference type="RefSeq" id="WP_331792063.1">
    <property type="nucleotide sequence ID" value="NZ_BAAAUO010000012.1"/>
</dbReference>
<dbReference type="EMBL" id="JAZHOV010000007">
    <property type="protein sequence ID" value="MEF2255905.1"/>
    <property type="molecule type" value="Genomic_DNA"/>
</dbReference>
<evidence type="ECO:0000256" key="3">
    <source>
        <dbReference type="ARBA" id="ARBA00023163"/>
    </source>
</evidence>
<dbReference type="PROSITE" id="PS50949">
    <property type="entry name" value="HTH_GNTR"/>
    <property type="match status" value="1"/>
</dbReference>
<accession>A0ABU7V8D2</accession>
<dbReference type="PANTHER" id="PTHR38445">
    <property type="entry name" value="HTH-TYPE TRANSCRIPTIONAL REPRESSOR YTRA"/>
    <property type="match status" value="1"/>
</dbReference>
<comment type="caution">
    <text evidence="6">The sequence shown here is derived from an EMBL/GenBank/DDBJ whole genome shotgun (WGS) entry which is preliminary data.</text>
</comment>
<keyword evidence="2" id="KW-0238">DNA-binding</keyword>
<keyword evidence="3" id="KW-0804">Transcription</keyword>
<dbReference type="SMART" id="SM00345">
    <property type="entry name" value="HTH_GNTR"/>
    <property type="match status" value="1"/>
</dbReference>
<dbReference type="SUPFAM" id="SSF46785">
    <property type="entry name" value="Winged helix' DNA-binding domain"/>
    <property type="match status" value="1"/>
</dbReference>
<dbReference type="InterPro" id="IPR000524">
    <property type="entry name" value="Tscrpt_reg_HTH_GntR"/>
</dbReference>
<keyword evidence="1" id="KW-0805">Transcription regulation</keyword>
<dbReference type="PANTHER" id="PTHR38445:SF7">
    <property type="entry name" value="GNTR-FAMILY TRANSCRIPTIONAL REGULATOR"/>
    <property type="match status" value="1"/>
</dbReference>
<evidence type="ECO:0000256" key="4">
    <source>
        <dbReference type="SAM" id="MobiDB-lite"/>
    </source>
</evidence>
<dbReference type="Pfam" id="PF00392">
    <property type="entry name" value="GntR"/>
    <property type="match status" value="1"/>
</dbReference>
<evidence type="ECO:0000313" key="6">
    <source>
        <dbReference type="EMBL" id="MEF2255905.1"/>
    </source>
</evidence>
<reference evidence="6 7" key="1">
    <citation type="submission" date="2024-01" db="EMBL/GenBank/DDBJ databases">
        <title>the genome sequence of strain Microbacterium schleiferi NBRC 15075.</title>
        <authorList>
            <person name="Ding Y."/>
            <person name="Zhang G."/>
        </authorList>
    </citation>
    <scope>NUCLEOTIDE SEQUENCE [LARGE SCALE GENOMIC DNA]</scope>
    <source>
        <strain evidence="6 7">NBRC 15075</strain>
    </source>
</reference>
<dbReference type="Gene3D" id="1.10.10.10">
    <property type="entry name" value="Winged helix-like DNA-binding domain superfamily/Winged helix DNA-binding domain"/>
    <property type="match status" value="1"/>
</dbReference>
<feature type="domain" description="HTH gntR-type" evidence="5">
    <location>
        <begin position="11"/>
        <end position="79"/>
    </location>
</feature>
<dbReference type="InterPro" id="IPR036390">
    <property type="entry name" value="WH_DNA-bd_sf"/>
</dbReference>
<dbReference type="Proteomes" id="UP001351900">
    <property type="component" value="Unassembled WGS sequence"/>
</dbReference>
<organism evidence="6 7">
    <name type="scientific">Microbacterium schleiferi</name>
    <dbReference type="NCBI Taxonomy" id="69362"/>
    <lineage>
        <taxon>Bacteria</taxon>
        <taxon>Bacillati</taxon>
        <taxon>Actinomycetota</taxon>
        <taxon>Actinomycetes</taxon>
        <taxon>Micrococcales</taxon>
        <taxon>Microbacteriaceae</taxon>
        <taxon>Microbacterium</taxon>
    </lineage>
</organism>
<feature type="region of interest" description="Disordered" evidence="4">
    <location>
        <begin position="113"/>
        <end position="132"/>
    </location>
</feature>
<evidence type="ECO:0000313" key="7">
    <source>
        <dbReference type="Proteomes" id="UP001351900"/>
    </source>
</evidence>
<sequence>MLFRIDPSRDTPLWEQIAGSVRAEIAVGRLRAGDRLPSAREVAASLDLNLHTVLRAYQQLRDERLVDLRRGRGALVTDAASALRDLQREVRALADSARRRGIAPSALASLLTDADPRSSADNFTDYSEEETL</sequence>
<protein>
    <submittedName>
        <fullName evidence="6">GntR family transcriptional regulator</fullName>
    </submittedName>
</protein>
<evidence type="ECO:0000256" key="2">
    <source>
        <dbReference type="ARBA" id="ARBA00023125"/>
    </source>
</evidence>
<dbReference type="InterPro" id="IPR036388">
    <property type="entry name" value="WH-like_DNA-bd_sf"/>
</dbReference>
<dbReference type="CDD" id="cd07377">
    <property type="entry name" value="WHTH_GntR"/>
    <property type="match status" value="1"/>
</dbReference>
<keyword evidence="7" id="KW-1185">Reference proteome</keyword>
<evidence type="ECO:0000259" key="5">
    <source>
        <dbReference type="PROSITE" id="PS50949"/>
    </source>
</evidence>
<proteinExistence type="predicted"/>